<comment type="caution">
    <text evidence="1">The sequence shown here is derived from an EMBL/GenBank/DDBJ whole genome shotgun (WGS) entry which is preliminary data.</text>
</comment>
<gene>
    <name evidence="1" type="ORF">EV182_001762</name>
</gene>
<dbReference type="Proteomes" id="UP001145114">
    <property type="component" value="Unassembled WGS sequence"/>
</dbReference>
<name>A0ACC1HEZ4_9FUNG</name>
<evidence type="ECO:0000313" key="1">
    <source>
        <dbReference type="EMBL" id="KAJ1675185.1"/>
    </source>
</evidence>
<sequence>YGDFLDVELNERRLKQACLRALEGNHPRTTPAPHVGDSDSAADPAVEENKGDEESVDVAQMVTILNKRIDALNDLMNKQVLEQHGVLLRQVTGLRRLDGGLQALERQVARLRASMETLQSKLRIPYEQIVMYDMQIRNLRAATGLVRAVAKFLQLLRRLNTQIPDSPPERSASAARSSETRPNSANSDCQARRKRTHIDYTLAALTLHDLDALLRTHDLRGIKIVEPTLDVIASKRRMAEEEAHRLLAYGMSRDNQTEVANALQIFFNLDMMTEVVTTHIKSRIHQQEKIIHQQLDPKGIQEFVQQHNARATKVDGSDRTGVTAVFWERLGTVLNSVLDFGMEIDILERVLRRKRTVVSAGTNAATPVPATFIPSLGGKEGTVFLDFIIKALGQTPMMLYWTQVTICLGQELGSASEGSNIIRRILKSQYPRLVMLLQAKLASLIKHSAVAMAGAPGGSKYIRSVLESAYKPRISVPSSSDYDTAKAQSHLAARAGVMRSIISNPMYNSPLFELLHENVLAQLESDYTEDIIQRLLDSTRRCFISQSLPQPTTRQARKSDHGSHPQSSSSASGRGRGEDADGSRENVEAAIEASTVIPQKKHTLSLLRAITAEIEMVKSDDRLLAHISEAAIVPSLREFLAATNKSIDRITSAFPNILEPPLRKSDLEGYPSAALSLLVKLHNVLMWLGDGLIQIEARTWTGAGSHASQRLTAAHRAKRQGQIAALASESSPVRTVIHDISEALGVFIGSVVRNARCAISKALQLVNVDSGTLEGQRNMQPHSPSAQPDYLEAIDLITIRWLQQQVLSTLECDLTDAICSLIVGMFQEYVFRVCLLAPLTEPVKLKLTDQVSKLEFVCNQLVSGLPIHLPPRSELVVLDSNSAQHAADSRQRLRLTDCGNDYAAFRALRPLLFTENCDIVVQYRPRETGGHSGRGSLDAIDTWDLLDHLWSRVDTEIYLLHQQPNETVNRSGTLAKTSPRVKAKSPPAQWHSSVTMNAGDINGNARGDNKTESGDFTQLWRPHAKRGWNVDQFWEWSFAHRRYGDKRGGMDGQESKADRDEDEEMFKLYKECLEEAQSKLERLEFKGEVAGHLDQVKLLVMEVIPSVMAITRPL</sequence>
<evidence type="ECO:0000313" key="2">
    <source>
        <dbReference type="Proteomes" id="UP001145114"/>
    </source>
</evidence>
<feature type="non-terminal residue" evidence="1">
    <location>
        <position position="1"/>
    </location>
</feature>
<protein>
    <submittedName>
        <fullName evidence="1">Uncharacterized protein</fullName>
    </submittedName>
</protein>
<organism evidence="1 2">
    <name type="scientific">Spiromyces aspiralis</name>
    <dbReference type="NCBI Taxonomy" id="68401"/>
    <lineage>
        <taxon>Eukaryota</taxon>
        <taxon>Fungi</taxon>
        <taxon>Fungi incertae sedis</taxon>
        <taxon>Zoopagomycota</taxon>
        <taxon>Kickxellomycotina</taxon>
        <taxon>Kickxellomycetes</taxon>
        <taxon>Kickxellales</taxon>
        <taxon>Kickxellaceae</taxon>
        <taxon>Spiromyces</taxon>
    </lineage>
</organism>
<accession>A0ACC1HEZ4</accession>
<reference evidence="1" key="1">
    <citation type="submission" date="2022-06" db="EMBL/GenBank/DDBJ databases">
        <title>Phylogenomic reconstructions and comparative analyses of Kickxellomycotina fungi.</title>
        <authorList>
            <person name="Reynolds N.K."/>
            <person name="Stajich J.E."/>
            <person name="Barry K."/>
            <person name="Grigoriev I.V."/>
            <person name="Crous P."/>
            <person name="Smith M.E."/>
        </authorList>
    </citation>
    <scope>NUCLEOTIDE SEQUENCE</scope>
    <source>
        <strain evidence="1">RSA 2271</strain>
    </source>
</reference>
<keyword evidence="2" id="KW-1185">Reference proteome</keyword>
<proteinExistence type="predicted"/>
<dbReference type="EMBL" id="JAMZIH010005436">
    <property type="protein sequence ID" value="KAJ1675185.1"/>
    <property type="molecule type" value="Genomic_DNA"/>
</dbReference>